<dbReference type="Pfam" id="PF01546">
    <property type="entry name" value="Peptidase_M20"/>
    <property type="match status" value="1"/>
</dbReference>
<dbReference type="GO" id="GO:0009694">
    <property type="term" value="P:jasmonic acid metabolic process"/>
    <property type="evidence" value="ECO:0007669"/>
    <property type="project" value="TreeGrafter"/>
</dbReference>
<dbReference type="GO" id="GO:0016787">
    <property type="term" value="F:hydrolase activity"/>
    <property type="evidence" value="ECO:0007669"/>
    <property type="project" value="InterPro"/>
</dbReference>
<keyword evidence="2" id="KW-1185">Reference proteome</keyword>
<dbReference type="PANTHER" id="PTHR11014">
    <property type="entry name" value="PEPTIDASE M20 FAMILY MEMBER"/>
    <property type="match status" value="1"/>
</dbReference>
<gene>
    <name evidence="1" type="ORF">FH972_027065</name>
</gene>
<dbReference type="SUPFAM" id="SSF53187">
    <property type="entry name" value="Zn-dependent exopeptidases"/>
    <property type="match status" value="1"/>
</dbReference>
<evidence type="ECO:0000313" key="2">
    <source>
        <dbReference type="Proteomes" id="UP000327013"/>
    </source>
</evidence>
<dbReference type="Proteomes" id="UP000327013">
    <property type="component" value="Unassembled WGS sequence"/>
</dbReference>
<dbReference type="PANTHER" id="PTHR11014:SF62">
    <property type="entry name" value="IAA-AMINO ACID HYDROLASE ILR1-LIKE 6"/>
    <property type="match status" value="1"/>
</dbReference>
<reference evidence="1 2" key="1">
    <citation type="submission" date="2019-06" db="EMBL/GenBank/DDBJ databases">
        <title>A chromosomal-level reference genome of Carpinus fangiana (Coryloideae, Betulaceae).</title>
        <authorList>
            <person name="Yang X."/>
            <person name="Wang Z."/>
            <person name="Zhang L."/>
            <person name="Hao G."/>
            <person name="Liu J."/>
            <person name="Yang Y."/>
        </authorList>
    </citation>
    <scope>NUCLEOTIDE SEQUENCE [LARGE SCALE GENOMIC DNA]</scope>
    <source>
        <strain evidence="1">Cfa_2016G</strain>
        <tissue evidence="1">Leaf</tissue>
    </source>
</reference>
<dbReference type="InterPro" id="IPR017439">
    <property type="entry name" value="Amidohydrolase"/>
</dbReference>
<comment type="caution">
    <text evidence="1">The sequence shown here is derived from an EMBL/GenBank/DDBJ whole genome shotgun (WGS) entry which is preliminary data.</text>
</comment>
<evidence type="ECO:0008006" key="3">
    <source>
        <dbReference type="Google" id="ProtNLM"/>
    </source>
</evidence>
<organism evidence="1 2">
    <name type="scientific">Carpinus fangiana</name>
    <dbReference type="NCBI Taxonomy" id="176857"/>
    <lineage>
        <taxon>Eukaryota</taxon>
        <taxon>Viridiplantae</taxon>
        <taxon>Streptophyta</taxon>
        <taxon>Embryophyta</taxon>
        <taxon>Tracheophyta</taxon>
        <taxon>Spermatophyta</taxon>
        <taxon>Magnoliopsida</taxon>
        <taxon>eudicotyledons</taxon>
        <taxon>Gunneridae</taxon>
        <taxon>Pentapetalae</taxon>
        <taxon>rosids</taxon>
        <taxon>fabids</taxon>
        <taxon>Fagales</taxon>
        <taxon>Betulaceae</taxon>
        <taxon>Carpinus</taxon>
    </lineage>
</organism>
<proteinExistence type="predicted"/>
<dbReference type="InterPro" id="IPR002933">
    <property type="entry name" value="Peptidase_M20"/>
</dbReference>
<sequence length="88" mass="9902">MYEHVRKVAIDLVGPTNFRVVPPMMGAEDFSFYSEVVPAGFFYIGIRNETLGSIHTGHSPYFMMDEDVLPIGAAAHATIAERYLNEHR</sequence>
<dbReference type="EMBL" id="VIBQ01000261">
    <property type="protein sequence ID" value="KAB9753492.1"/>
    <property type="molecule type" value="Genomic_DNA"/>
</dbReference>
<accession>A0A5N6L662</accession>
<evidence type="ECO:0000313" key="1">
    <source>
        <dbReference type="EMBL" id="KAB9753492.1"/>
    </source>
</evidence>
<dbReference type="OrthoDB" id="6119954at2759"/>
<dbReference type="Gene3D" id="3.40.630.10">
    <property type="entry name" value="Zn peptidases"/>
    <property type="match status" value="1"/>
</dbReference>
<dbReference type="AlphaFoldDB" id="A0A5N6L662"/>
<protein>
    <recommendedName>
        <fullName evidence="3">Peptidase M20 dimerisation domain-containing protein</fullName>
    </recommendedName>
</protein>
<name>A0A5N6L662_9ROSI</name>